<evidence type="ECO:0000313" key="4">
    <source>
        <dbReference type="Proteomes" id="UP001530400"/>
    </source>
</evidence>
<accession>A0ABD3PIT7</accession>
<feature type="compositionally biased region" description="Acidic residues" evidence="2">
    <location>
        <begin position="224"/>
        <end position="239"/>
    </location>
</feature>
<feature type="region of interest" description="Disordered" evidence="2">
    <location>
        <begin position="1"/>
        <end position="33"/>
    </location>
</feature>
<protein>
    <submittedName>
        <fullName evidence="3">Uncharacterized protein</fullName>
    </submittedName>
</protein>
<dbReference type="AlphaFoldDB" id="A0ABD3PIT7"/>
<dbReference type="Gene3D" id="1.25.40.20">
    <property type="entry name" value="Ankyrin repeat-containing domain"/>
    <property type="match status" value="1"/>
</dbReference>
<dbReference type="Proteomes" id="UP001530400">
    <property type="component" value="Unassembled WGS sequence"/>
</dbReference>
<evidence type="ECO:0000256" key="1">
    <source>
        <dbReference type="SAM" id="Coils"/>
    </source>
</evidence>
<feature type="compositionally biased region" description="Low complexity" evidence="2">
    <location>
        <begin position="249"/>
        <end position="270"/>
    </location>
</feature>
<reference evidence="3 4" key="1">
    <citation type="submission" date="2024-10" db="EMBL/GenBank/DDBJ databases">
        <title>Updated reference genomes for cyclostephanoid diatoms.</title>
        <authorList>
            <person name="Roberts W.R."/>
            <person name="Alverson A.J."/>
        </authorList>
    </citation>
    <scope>NUCLEOTIDE SEQUENCE [LARGE SCALE GENOMIC DNA]</scope>
    <source>
        <strain evidence="3 4">AJA010-31</strain>
    </source>
</reference>
<feature type="compositionally biased region" description="Polar residues" evidence="2">
    <location>
        <begin position="1"/>
        <end position="17"/>
    </location>
</feature>
<sequence>MELTPSSSIATPRSSGGSRRKHTSKPNRREVDAIKNPTRLFQKINSGDWDGALDALHDRPTDASIWISRQRNEDDISWKYLPLHLICLQKRPPLKLLQQLIQVYPHAASMDTPHDGNLAIHYACESGCDSRELLSGVFGALLDANPQSLEVKNFKGKTPLLLCSAKTRQVLMGLLRTRKQSAVAKYEHRNDLSVYSQREKALHQREQRHPPPLNAHLLPPLMDNDSDVYDEESVDDSEQDSTWQTETHAASNRSNAASSSSNQIVNASSNSEHELRQQIEVLTRQSKSQQQTISQLNDRLKHLTSRNEETVAEDAKLLCQRILVKAEADSVKYRSQIQQMEEEREHMKQEASSREKMVLETVMNVRDLLSEKGDKMKLSLFNEDTESTSSQDSSAQYNILSKQLMEALATVFSHSERDEIKLRDQVKSLQEQVSNYEIMHKTAQSVNQNHQREKEAFIKKRRDLERTIHQLRDEKESVEQSLADAKEKNSSLIVMNRSLQQQIDSKECSAEHFQFNDVDSVAADDASLSFNVIQQTLEENKAQIASLLKEQELLKEKNRSLKDTILMNNEKYLNKVEELGEKYSDLEKVNSDLRKRIREAAAKNEKNRSSLKVSLEGDDELLYEV</sequence>
<feature type="coiled-coil region" evidence="1">
    <location>
        <begin position="419"/>
        <end position="502"/>
    </location>
</feature>
<feature type="coiled-coil region" evidence="1">
    <location>
        <begin position="537"/>
        <end position="603"/>
    </location>
</feature>
<keyword evidence="4" id="KW-1185">Reference proteome</keyword>
<name>A0ABD3PIT7_9STRA</name>
<keyword evidence="1" id="KW-0175">Coiled coil</keyword>
<feature type="region of interest" description="Disordered" evidence="2">
    <location>
        <begin position="199"/>
        <end position="272"/>
    </location>
</feature>
<comment type="caution">
    <text evidence="3">The sequence shown here is derived from an EMBL/GenBank/DDBJ whole genome shotgun (WGS) entry which is preliminary data.</text>
</comment>
<proteinExistence type="predicted"/>
<gene>
    <name evidence="3" type="ORF">ACHAWO_009059</name>
</gene>
<organism evidence="3 4">
    <name type="scientific">Cyclotella atomus</name>
    <dbReference type="NCBI Taxonomy" id="382360"/>
    <lineage>
        <taxon>Eukaryota</taxon>
        <taxon>Sar</taxon>
        <taxon>Stramenopiles</taxon>
        <taxon>Ochrophyta</taxon>
        <taxon>Bacillariophyta</taxon>
        <taxon>Coscinodiscophyceae</taxon>
        <taxon>Thalassiosirophycidae</taxon>
        <taxon>Stephanodiscales</taxon>
        <taxon>Stephanodiscaceae</taxon>
        <taxon>Cyclotella</taxon>
    </lineage>
</organism>
<feature type="coiled-coil region" evidence="1">
    <location>
        <begin position="279"/>
        <end position="357"/>
    </location>
</feature>
<evidence type="ECO:0000313" key="3">
    <source>
        <dbReference type="EMBL" id="KAL3788018.1"/>
    </source>
</evidence>
<feature type="compositionally biased region" description="Basic and acidic residues" evidence="2">
    <location>
        <begin position="199"/>
        <end position="209"/>
    </location>
</feature>
<dbReference type="InterPro" id="IPR036770">
    <property type="entry name" value="Ankyrin_rpt-contain_sf"/>
</dbReference>
<dbReference type="EMBL" id="JALLPJ020000586">
    <property type="protein sequence ID" value="KAL3788018.1"/>
    <property type="molecule type" value="Genomic_DNA"/>
</dbReference>
<feature type="compositionally biased region" description="Low complexity" evidence="2">
    <location>
        <begin position="214"/>
        <end position="223"/>
    </location>
</feature>
<evidence type="ECO:0000256" key="2">
    <source>
        <dbReference type="SAM" id="MobiDB-lite"/>
    </source>
</evidence>